<dbReference type="SUPFAM" id="SSF50494">
    <property type="entry name" value="Trypsin-like serine proteases"/>
    <property type="match status" value="1"/>
</dbReference>
<keyword evidence="4" id="KW-1185">Reference proteome</keyword>
<dbReference type="SUPFAM" id="SSF52540">
    <property type="entry name" value="P-loop containing nucleoside triphosphate hydrolases"/>
    <property type="match status" value="1"/>
</dbReference>
<dbReference type="SMART" id="SM00567">
    <property type="entry name" value="EZ_HEAT"/>
    <property type="match status" value="4"/>
</dbReference>
<evidence type="ECO:0000313" key="3">
    <source>
        <dbReference type="EMBL" id="SFW76298.1"/>
    </source>
</evidence>
<dbReference type="Gene3D" id="1.25.10.10">
    <property type="entry name" value="Leucine-rich Repeat Variant"/>
    <property type="match status" value="1"/>
</dbReference>
<dbReference type="InterPro" id="IPR004155">
    <property type="entry name" value="PBS_lyase_HEAT"/>
</dbReference>
<evidence type="ECO:0000259" key="2">
    <source>
        <dbReference type="Pfam" id="PF05729"/>
    </source>
</evidence>
<dbReference type="InterPro" id="IPR009003">
    <property type="entry name" value="Peptidase_S1_PA"/>
</dbReference>
<dbReference type="EMBL" id="FPJG01000006">
    <property type="protein sequence ID" value="SFW76298.1"/>
    <property type="molecule type" value="Genomic_DNA"/>
</dbReference>
<dbReference type="Pfam" id="PF05729">
    <property type="entry name" value="NACHT"/>
    <property type="match status" value="1"/>
</dbReference>
<dbReference type="InterPro" id="IPR007111">
    <property type="entry name" value="NACHT_NTPase"/>
</dbReference>
<dbReference type="Proteomes" id="UP000182740">
    <property type="component" value="Unassembled WGS sequence"/>
</dbReference>
<dbReference type="SUPFAM" id="SSF48371">
    <property type="entry name" value="ARM repeat"/>
    <property type="match status" value="1"/>
</dbReference>
<dbReference type="OrthoDB" id="135105at2"/>
<feature type="compositionally biased region" description="Basic and acidic residues" evidence="1">
    <location>
        <begin position="1206"/>
        <end position="1224"/>
    </location>
</feature>
<protein>
    <submittedName>
        <fullName evidence="3">NACHT domain-containing protein</fullName>
    </submittedName>
</protein>
<accession>A0A1K1RWI9</accession>
<evidence type="ECO:0000256" key="1">
    <source>
        <dbReference type="SAM" id="MobiDB-lite"/>
    </source>
</evidence>
<name>A0A1K1RWI9_9PSEU</name>
<reference evidence="4" key="1">
    <citation type="submission" date="2016-11" db="EMBL/GenBank/DDBJ databases">
        <authorList>
            <person name="Varghese N."/>
            <person name="Submissions S."/>
        </authorList>
    </citation>
    <scope>NUCLEOTIDE SEQUENCE [LARGE SCALE GENOMIC DNA]</scope>
    <source>
        <strain evidence="4">DSM 44671</strain>
    </source>
</reference>
<dbReference type="Pfam" id="PF13365">
    <property type="entry name" value="Trypsin_2"/>
    <property type="match status" value="1"/>
</dbReference>
<dbReference type="PANTHER" id="PTHR46844">
    <property type="entry name" value="SLR5058 PROTEIN"/>
    <property type="match status" value="1"/>
</dbReference>
<sequence>MAGERAKLAEVLRAVTVPLIAPSGAEGTGFFVAPGVIVTCAHVITGAATGVAEVVRSIGTEHVGAMRFRVVPGTYHANDPAAADLVLLRAEQEAPAAHVLLHPAAEPGDPLWAFGYPAGRYRAGDSATLMLAGPSQRTEGAELLKTVHGPVGPGYSGGPVLNWRTGAVCGVVRYRDTERTDTARLIPVWSVFAAYPDLEPLHRAVSPGTRGWLELLDDEQIVTTGIRFPGPRLREYLEAAKAADDRHPHAELAGTEVTPPLWKVYLRQHTSRYGGSADDDPARVDADSLLATYPGVQILGGPGAGKSSLVRHLTAEIAKQWLRGEGGEFVPVPVPADALRGHRGLTELLARGVHSFDLDLDRGRLEELFAADPAPGARWLVLADGLDEIVDPSDRRVVAKLVQRLRRRGRFGFLLTTRPTGADYHTELSENDRYPTFVIEPFARHQLGEFAKAWFEALEVPDADAESARFVVRADEAGLRDLATIPLIATMMCVLYAQEPGRRLPSNRVDLYRQFVELLLDKRRATARKLLREWGGRSGAKAEHAVDELFDNALPVLREWAYAHYENAAAAFPTGRPVPTLVEVASRHVPRPPDTVPEAEWTKIVHEVFLATSLLIGRRGGPEFLHQTILEYLAAEHLVRRHPRPGRRWLPPRLQDWKNWEVELFLVGLWAAGGKDVTRVLTRMLRRRHWKHNHGFVADVIRQGLPVPDKVRDRLRRGLIEQVAHPQTLDDWREAVAELAHLDAGAAEDNLEALLREETESVARFEALRLLLDLDRSRGITAANYLVFSGRPDAEERLRVAKIVLEADRPHGLRTLIQLAAAPELRGLRLEAAQLVFAEDPERGRETLRRLVEDPGCPDPARLAAAEAICARDPGEVPATLALLSRDRTVGFETRCGAAVAARHRQRALGADLLAELAEDPRHPPAARRRAARALGDTDLRAVEILRGLALAAQGDPEERFDAASALAEVDPGAGLDVLSALARDPRLDAWQVDAAKIAAQYPGTRDRALDRLTELAGDAEAEFAIRRFAAHALHELDPVRGIDALVELATGPGASDDRMSAITDLADGRDEERAAGLLRAIVESRAESVRMRGKAAAELASLEPGLAASAYATLAQDSDLPIRRRADYAVKVTQIDRAEGIALLRQVAAAAPGEQALDVIERLEQLDRLAARAAYQRVAVSPGVGHRTRLAATNRAARLSPEPSAKSRSEAPERGGGSDDDVLRLGKKRQLQVRVARAGDRKLKPEERFAAAEAAAKLDREEGRNVLQALIDDRKTPKAVRMKAEKAMKRLR</sequence>
<dbReference type="RefSeq" id="WP_072477787.1">
    <property type="nucleotide sequence ID" value="NZ_FPJG01000006.1"/>
</dbReference>
<feature type="region of interest" description="Disordered" evidence="1">
    <location>
        <begin position="1190"/>
        <end position="1224"/>
    </location>
</feature>
<dbReference type="STRING" id="546364.SAMN04489730_4105"/>
<proteinExistence type="predicted"/>
<dbReference type="PANTHER" id="PTHR46844:SF1">
    <property type="entry name" value="SLR5058 PROTEIN"/>
    <property type="match status" value="1"/>
</dbReference>
<dbReference type="InterPro" id="IPR011989">
    <property type="entry name" value="ARM-like"/>
</dbReference>
<evidence type="ECO:0000313" key="4">
    <source>
        <dbReference type="Proteomes" id="UP000182740"/>
    </source>
</evidence>
<feature type="domain" description="NACHT" evidence="2">
    <location>
        <begin position="297"/>
        <end position="457"/>
    </location>
</feature>
<organism evidence="3 4">
    <name type="scientific">Amycolatopsis australiensis</name>
    <dbReference type="NCBI Taxonomy" id="546364"/>
    <lineage>
        <taxon>Bacteria</taxon>
        <taxon>Bacillati</taxon>
        <taxon>Actinomycetota</taxon>
        <taxon>Actinomycetes</taxon>
        <taxon>Pseudonocardiales</taxon>
        <taxon>Pseudonocardiaceae</taxon>
        <taxon>Amycolatopsis</taxon>
    </lineage>
</organism>
<dbReference type="Gene3D" id="2.40.10.120">
    <property type="match status" value="1"/>
</dbReference>
<dbReference type="Gene3D" id="3.40.50.300">
    <property type="entry name" value="P-loop containing nucleotide triphosphate hydrolases"/>
    <property type="match status" value="1"/>
</dbReference>
<dbReference type="InterPro" id="IPR027417">
    <property type="entry name" value="P-loop_NTPase"/>
</dbReference>
<dbReference type="InterPro" id="IPR016024">
    <property type="entry name" value="ARM-type_fold"/>
</dbReference>
<gene>
    <name evidence="3" type="ORF">SAMN04489730_4105</name>
</gene>
<feature type="compositionally biased region" description="Low complexity" evidence="1">
    <location>
        <begin position="1191"/>
        <end position="1200"/>
    </location>
</feature>